<comment type="caution">
    <text evidence="2">The sequence shown here is derived from an EMBL/GenBank/DDBJ whole genome shotgun (WGS) entry which is preliminary data.</text>
</comment>
<proteinExistence type="predicted"/>
<dbReference type="EMBL" id="LHPF02000006">
    <property type="protein sequence ID" value="PSC73761.1"/>
    <property type="molecule type" value="Genomic_DNA"/>
</dbReference>
<protein>
    <submittedName>
        <fullName evidence="2">Uncharacterized protein</fullName>
    </submittedName>
</protein>
<dbReference type="Proteomes" id="UP000239649">
    <property type="component" value="Unassembled WGS sequence"/>
</dbReference>
<dbReference type="OrthoDB" id="514222at2759"/>
<feature type="compositionally biased region" description="Acidic residues" evidence="1">
    <location>
        <begin position="292"/>
        <end position="307"/>
    </location>
</feature>
<dbReference type="AlphaFoldDB" id="A0A2P6VI50"/>
<feature type="compositionally biased region" description="Acidic residues" evidence="1">
    <location>
        <begin position="255"/>
        <end position="268"/>
    </location>
</feature>
<evidence type="ECO:0000313" key="3">
    <source>
        <dbReference type="Proteomes" id="UP000239649"/>
    </source>
</evidence>
<accession>A0A2P6VI50</accession>
<feature type="region of interest" description="Disordered" evidence="1">
    <location>
        <begin position="240"/>
        <end position="376"/>
    </location>
</feature>
<reference evidence="2 3" key="1">
    <citation type="journal article" date="2018" name="Plant J.">
        <title>Genome sequences of Chlorella sorokiniana UTEX 1602 and Micractinium conductrix SAG 241.80: implications to maltose excretion by a green alga.</title>
        <authorList>
            <person name="Arriola M.B."/>
            <person name="Velmurugan N."/>
            <person name="Zhang Y."/>
            <person name="Plunkett M.H."/>
            <person name="Hondzo H."/>
            <person name="Barney B.M."/>
        </authorList>
    </citation>
    <scope>NUCLEOTIDE SEQUENCE [LARGE SCALE GENOMIC DNA]</scope>
    <source>
        <strain evidence="2 3">SAG 241.80</strain>
    </source>
</reference>
<keyword evidence="3" id="KW-1185">Reference proteome</keyword>
<feature type="compositionally biased region" description="Low complexity" evidence="1">
    <location>
        <begin position="353"/>
        <end position="366"/>
    </location>
</feature>
<gene>
    <name evidence="2" type="ORF">C2E20_3020</name>
</gene>
<feature type="region of interest" description="Disordered" evidence="1">
    <location>
        <begin position="150"/>
        <end position="169"/>
    </location>
</feature>
<evidence type="ECO:0000256" key="1">
    <source>
        <dbReference type="SAM" id="MobiDB-lite"/>
    </source>
</evidence>
<sequence>MQSAHDMQAQVSELEAMVSAACARGVEPARCRDVIEAAVKRARWKGALLPHLDSQLLLSTLEQAKGEIASLADVTKVNAEVMEEELMHHTERAEEQAAVEGGSEDAAAASVVSVPASSSAPLEPMGSPVHTPHTRVSPFGSAFAATAGGSAGELSAHGSGRMAPRTPGQPALPSVADAVAPMRDFASEVAAEGAAEAEAEKTFRHSLTMRRSSSGELRVAASYDFGTAVSPRAGYHVRDTFFSRPSASSARSTDEEKEEEDGGEEEGGAEQQQDEGGLLMFSRVCVSRVTEEAEEEEEQEEEGEEEKEAPSVRELRPGTGGRGIQPAAAAAGEAPPLSAVPPRMRLPLRRGRAGSAPGSPRSPGGSTSCWSGVPPGLNPLAAVDGSVQYEGQALPSYDSIDPQSPTGVGEVDLLSYSSAPFSLHTVTPPRHVMAELAASVASRLRM</sequence>
<evidence type="ECO:0000313" key="2">
    <source>
        <dbReference type="EMBL" id="PSC73761.1"/>
    </source>
</evidence>
<feature type="compositionally biased region" description="Low complexity" evidence="1">
    <location>
        <begin position="326"/>
        <end position="345"/>
    </location>
</feature>
<name>A0A2P6VI50_9CHLO</name>
<feature type="compositionally biased region" description="Low complexity" evidence="1">
    <location>
        <begin position="242"/>
        <end position="251"/>
    </location>
</feature>
<organism evidence="2 3">
    <name type="scientific">Micractinium conductrix</name>
    <dbReference type="NCBI Taxonomy" id="554055"/>
    <lineage>
        <taxon>Eukaryota</taxon>
        <taxon>Viridiplantae</taxon>
        <taxon>Chlorophyta</taxon>
        <taxon>core chlorophytes</taxon>
        <taxon>Trebouxiophyceae</taxon>
        <taxon>Chlorellales</taxon>
        <taxon>Chlorellaceae</taxon>
        <taxon>Chlorella clade</taxon>
        <taxon>Micractinium</taxon>
    </lineage>
</organism>